<evidence type="ECO:0000256" key="8">
    <source>
        <dbReference type="ARBA" id="ARBA00048679"/>
    </source>
</evidence>
<feature type="region of interest" description="Disordered" evidence="10">
    <location>
        <begin position="307"/>
        <end position="353"/>
    </location>
</feature>
<evidence type="ECO:0000256" key="2">
    <source>
        <dbReference type="ARBA" id="ARBA00022527"/>
    </source>
</evidence>
<feature type="domain" description="Protein kinase" evidence="12">
    <location>
        <begin position="448"/>
        <end position="679"/>
    </location>
</feature>
<evidence type="ECO:0000256" key="6">
    <source>
        <dbReference type="ARBA" id="ARBA00022840"/>
    </source>
</evidence>
<dbReference type="Proteomes" id="UP000186601">
    <property type="component" value="Unassembled WGS sequence"/>
</dbReference>
<keyword evidence="4 9" id="KW-0547">Nucleotide-binding</keyword>
<evidence type="ECO:0000256" key="10">
    <source>
        <dbReference type="SAM" id="MobiDB-lite"/>
    </source>
</evidence>
<dbReference type="SUPFAM" id="SSF56112">
    <property type="entry name" value="Protein kinase-like (PK-like)"/>
    <property type="match status" value="1"/>
</dbReference>
<keyword evidence="2" id="KW-0723">Serine/threonine-protein kinase</keyword>
<dbReference type="GO" id="GO:0035556">
    <property type="term" value="P:intracellular signal transduction"/>
    <property type="evidence" value="ECO:0007669"/>
    <property type="project" value="TreeGrafter"/>
</dbReference>
<keyword evidence="11" id="KW-0732">Signal</keyword>
<dbReference type="EMBL" id="MLYV02000707">
    <property type="protein sequence ID" value="PSR79168.1"/>
    <property type="molecule type" value="Genomic_DNA"/>
</dbReference>
<dbReference type="InterPro" id="IPR008271">
    <property type="entry name" value="Ser/Thr_kinase_AS"/>
</dbReference>
<feature type="region of interest" description="Disordered" evidence="10">
    <location>
        <begin position="230"/>
        <end position="252"/>
    </location>
</feature>
<reference evidence="13 14" key="1">
    <citation type="submission" date="2018-02" db="EMBL/GenBank/DDBJ databases">
        <title>Genome sequence of the basidiomycete white-rot fungus Phlebia centrifuga.</title>
        <authorList>
            <person name="Granchi Z."/>
            <person name="Peng M."/>
            <person name="de Vries R.P."/>
            <person name="Hilden K."/>
            <person name="Makela M.R."/>
            <person name="Grigoriev I."/>
            <person name="Riley R."/>
        </authorList>
    </citation>
    <scope>NUCLEOTIDE SEQUENCE [LARGE SCALE GENOMIC DNA]</scope>
    <source>
        <strain evidence="13 14">FBCC195</strain>
    </source>
</reference>
<keyword evidence="14" id="KW-1185">Reference proteome</keyword>
<feature type="signal peptide" evidence="11">
    <location>
        <begin position="1"/>
        <end position="20"/>
    </location>
</feature>
<comment type="catalytic activity">
    <reaction evidence="7">
        <text>L-threonyl-[protein] + ATP = O-phospho-L-threonyl-[protein] + ADP + H(+)</text>
        <dbReference type="Rhea" id="RHEA:46608"/>
        <dbReference type="Rhea" id="RHEA-COMP:11060"/>
        <dbReference type="Rhea" id="RHEA-COMP:11605"/>
        <dbReference type="ChEBI" id="CHEBI:15378"/>
        <dbReference type="ChEBI" id="CHEBI:30013"/>
        <dbReference type="ChEBI" id="CHEBI:30616"/>
        <dbReference type="ChEBI" id="CHEBI:61977"/>
        <dbReference type="ChEBI" id="CHEBI:456216"/>
        <dbReference type="EC" id="2.7.11.1"/>
    </reaction>
</comment>
<evidence type="ECO:0000256" key="11">
    <source>
        <dbReference type="SAM" id="SignalP"/>
    </source>
</evidence>
<dbReference type="InterPro" id="IPR050236">
    <property type="entry name" value="Ser_Thr_kinase_AGC"/>
</dbReference>
<feature type="compositionally biased region" description="Low complexity" evidence="10">
    <location>
        <begin position="334"/>
        <end position="351"/>
    </location>
</feature>
<dbReference type="InterPro" id="IPR000719">
    <property type="entry name" value="Prot_kinase_dom"/>
</dbReference>
<evidence type="ECO:0000256" key="7">
    <source>
        <dbReference type="ARBA" id="ARBA00047899"/>
    </source>
</evidence>
<evidence type="ECO:0000256" key="4">
    <source>
        <dbReference type="ARBA" id="ARBA00022741"/>
    </source>
</evidence>
<dbReference type="InterPro" id="IPR011009">
    <property type="entry name" value="Kinase-like_dom_sf"/>
</dbReference>
<dbReference type="GO" id="GO:0005524">
    <property type="term" value="F:ATP binding"/>
    <property type="evidence" value="ECO:0007669"/>
    <property type="project" value="UniProtKB-UniRule"/>
</dbReference>
<accession>A0A2R6NY09</accession>
<keyword evidence="6 9" id="KW-0067">ATP-binding</keyword>
<dbReference type="Gene3D" id="1.10.510.10">
    <property type="entry name" value="Transferase(Phosphotransferase) domain 1"/>
    <property type="match status" value="1"/>
</dbReference>
<dbReference type="InterPro" id="IPR017441">
    <property type="entry name" value="Protein_kinase_ATP_BS"/>
</dbReference>
<evidence type="ECO:0000256" key="5">
    <source>
        <dbReference type="ARBA" id="ARBA00022777"/>
    </source>
</evidence>
<evidence type="ECO:0000256" key="9">
    <source>
        <dbReference type="PROSITE-ProRule" id="PRU10141"/>
    </source>
</evidence>
<keyword evidence="3" id="KW-0808">Transferase</keyword>
<evidence type="ECO:0000313" key="13">
    <source>
        <dbReference type="EMBL" id="PSR79168.1"/>
    </source>
</evidence>
<dbReference type="AlphaFoldDB" id="A0A2R6NY09"/>
<dbReference type="PANTHER" id="PTHR24356">
    <property type="entry name" value="SERINE/THREONINE-PROTEIN KINASE"/>
    <property type="match status" value="1"/>
</dbReference>
<evidence type="ECO:0000256" key="3">
    <source>
        <dbReference type="ARBA" id="ARBA00022679"/>
    </source>
</evidence>
<dbReference type="PROSITE" id="PS00108">
    <property type="entry name" value="PROTEIN_KINASE_ST"/>
    <property type="match status" value="1"/>
</dbReference>
<evidence type="ECO:0000259" key="12">
    <source>
        <dbReference type="PROSITE" id="PS50011"/>
    </source>
</evidence>
<dbReference type="PROSITE" id="PS00107">
    <property type="entry name" value="PROTEIN_KINASE_ATP"/>
    <property type="match status" value="1"/>
</dbReference>
<feature type="chain" id="PRO_5015329380" description="non-specific serine/threonine protein kinase" evidence="11">
    <location>
        <begin position="21"/>
        <end position="782"/>
    </location>
</feature>
<dbReference type="Gene3D" id="3.30.200.20">
    <property type="entry name" value="Phosphorylase Kinase, domain 1"/>
    <property type="match status" value="1"/>
</dbReference>
<feature type="compositionally biased region" description="Acidic residues" evidence="10">
    <location>
        <begin position="311"/>
        <end position="322"/>
    </location>
</feature>
<keyword evidence="5" id="KW-0418">Kinase</keyword>
<comment type="caution">
    <text evidence="13">The sequence shown here is derived from an EMBL/GenBank/DDBJ whole genome shotgun (WGS) entry which is preliminary data.</text>
</comment>
<dbReference type="Pfam" id="PF00069">
    <property type="entry name" value="Pkinase"/>
    <property type="match status" value="1"/>
</dbReference>
<dbReference type="OrthoDB" id="1668230at2759"/>
<evidence type="ECO:0000313" key="14">
    <source>
        <dbReference type="Proteomes" id="UP000186601"/>
    </source>
</evidence>
<feature type="binding site" evidence="9">
    <location>
        <position position="476"/>
    </location>
    <ligand>
        <name>ATP</name>
        <dbReference type="ChEBI" id="CHEBI:30616"/>
    </ligand>
</feature>
<comment type="catalytic activity">
    <reaction evidence="8">
        <text>L-seryl-[protein] + ATP = O-phospho-L-seryl-[protein] + ADP + H(+)</text>
        <dbReference type="Rhea" id="RHEA:17989"/>
        <dbReference type="Rhea" id="RHEA-COMP:9863"/>
        <dbReference type="Rhea" id="RHEA-COMP:11604"/>
        <dbReference type="ChEBI" id="CHEBI:15378"/>
        <dbReference type="ChEBI" id="CHEBI:29999"/>
        <dbReference type="ChEBI" id="CHEBI:30616"/>
        <dbReference type="ChEBI" id="CHEBI:83421"/>
        <dbReference type="ChEBI" id="CHEBI:456216"/>
        <dbReference type="EC" id="2.7.11.1"/>
    </reaction>
</comment>
<dbReference type="SMART" id="SM00220">
    <property type="entry name" value="S_TKc"/>
    <property type="match status" value="1"/>
</dbReference>
<name>A0A2R6NY09_9APHY</name>
<dbReference type="EC" id="2.7.11.1" evidence="1"/>
<gene>
    <name evidence="13" type="ORF">PHLCEN_2v7139</name>
</gene>
<dbReference type="PROSITE" id="PS50011">
    <property type="entry name" value="PROTEIN_KINASE_DOM"/>
    <property type="match status" value="1"/>
</dbReference>
<organism evidence="13 14">
    <name type="scientific">Hermanssonia centrifuga</name>
    <dbReference type="NCBI Taxonomy" id="98765"/>
    <lineage>
        <taxon>Eukaryota</taxon>
        <taxon>Fungi</taxon>
        <taxon>Dikarya</taxon>
        <taxon>Basidiomycota</taxon>
        <taxon>Agaricomycotina</taxon>
        <taxon>Agaricomycetes</taxon>
        <taxon>Polyporales</taxon>
        <taxon>Meruliaceae</taxon>
        <taxon>Hermanssonia</taxon>
    </lineage>
</organism>
<dbReference type="GO" id="GO:0004674">
    <property type="term" value="F:protein serine/threonine kinase activity"/>
    <property type="evidence" value="ECO:0007669"/>
    <property type="project" value="UniProtKB-KW"/>
</dbReference>
<evidence type="ECO:0000256" key="1">
    <source>
        <dbReference type="ARBA" id="ARBA00012513"/>
    </source>
</evidence>
<dbReference type="STRING" id="98765.A0A2R6NY09"/>
<protein>
    <recommendedName>
        <fullName evidence="1">non-specific serine/threonine protein kinase</fullName>
        <ecNumber evidence="1">2.7.11.1</ecNumber>
    </recommendedName>
</protein>
<proteinExistence type="predicted"/>
<sequence>MTVLRLYRLWSGLILPLGAANIPHAQLNVFPTQSSLVSLLGKLASCCKVKLLGCVPRGAHVWFLRLVLILPGLDASFADIIRDYIYKYSHGRTFKSQLTSTVFKGVATTTGFDTQLRQVHPLSTILGLDSDSTPQQAEVYASEIVVPIVEDDREDFNSALLAVTIPEDIALRYSSQSTSQSPALKTDEDEANTNKFNPAAFSSRTVVVVQDVFVEDDDYHKLLAATGSSPDNSNVLSHKEDESDWGSTSKGSHLSIGISRVPFIGHTDFGYYIPPVPTQGVWRYDFYSADMGYSADGQYLPSHTSLQYSETEADNPLAEESDSSMGSMSFNGVDGSPRSSDSSVSDYSSSDTGDEGMLTRIIMSQCDAGPLEVVPSDSVSDFDLDGPVRLTESDLAAHDHLEYDHAAPPSYSNSHLPPNYGGYEPVGLARVLHTSTKKDVLDNGRETFRIIGKIGHGGFGHVMLAETSDHKRVAIKVMHKPLLYQRSGMRQTAIKELDILKHITVDNKPFLAPLLCSWTDDENIYFVMVTAVDNLHQSGILHCDIKPENILMDADGQIALCDFGLSQFLEDIEKSGSLESGGTAGYSAPEAIRGEHIPGSEAAVDVWSLGMVLLELALGLRYSYFYGDVSSEANRRVMEEELPLRHVQDTVLRDMLRGMLNRDASERTTVKALKNHPYFAGISFDAVYHGYVRASTRSGPLYLDADQRYLHFSLRDLPVYKPAPCEGELSVFDVLDDQMEWNQVDIDNGTFDFSCNASLRGKLLHGQAAEDSESWVLYSPSR</sequence>